<dbReference type="KEGG" id="palo:E6C60_1429"/>
<feature type="signal peptide" evidence="10">
    <location>
        <begin position="1"/>
        <end position="20"/>
    </location>
</feature>
<accession>A0A4P8XIF3</accession>
<feature type="transmembrane region" description="Helical" evidence="9">
    <location>
        <begin position="338"/>
        <end position="354"/>
    </location>
</feature>
<feature type="domain" description="Metallo-beta-lactamase" evidence="11">
    <location>
        <begin position="610"/>
        <end position="836"/>
    </location>
</feature>
<dbReference type="PANTHER" id="PTHR30619:SF1">
    <property type="entry name" value="RECOMBINATION PROTEIN 2"/>
    <property type="match status" value="1"/>
</dbReference>
<keyword evidence="13" id="KW-1185">Reference proteome</keyword>
<dbReference type="InterPro" id="IPR001279">
    <property type="entry name" value="Metallo-B-lactamas"/>
</dbReference>
<evidence type="ECO:0000259" key="11">
    <source>
        <dbReference type="SMART" id="SM00849"/>
    </source>
</evidence>
<gene>
    <name evidence="12" type="ORF">E6C60_1429</name>
</gene>
<dbReference type="RefSeq" id="WP_233281172.1">
    <property type="nucleotide sequence ID" value="NZ_CP040396.1"/>
</dbReference>
<feature type="transmembrane region" description="Helical" evidence="9">
    <location>
        <begin position="360"/>
        <end position="377"/>
    </location>
</feature>
<dbReference type="InterPro" id="IPR052159">
    <property type="entry name" value="Competence_DNA_uptake"/>
</dbReference>
<evidence type="ECO:0000256" key="2">
    <source>
        <dbReference type="ARBA" id="ARBA00022475"/>
    </source>
</evidence>
<keyword evidence="10" id="KW-0732">Signal</keyword>
<organism evidence="12 13">
    <name type="scientific">Paenibacillus algicola</name>
    <dbReference type="NCBI Taxonomy" id="2565926"/>
    <lineage>
        <taxon>Bacteria</taxon>
        <taxon>Bacillati</taxon>
        <taxon>Bacillota</taxon>
        <taxon>Bacilli</taxon>
        <taxon>Bacillales</taxon>
        <taxon>Paenibacillaceae</taxon>
        <taxon>Paenibacillus</taxon>
    </lineage>
</organism>
<dbReference type="SMART" id="SM00849">
    <property type="entry name" value="Lactamase_B"/>
    <property type="match status" value="1"/>
</dbReference>
<proteinExistence type="predicted"/>
<feature type="transmembrane region" description="Helical" evidence="9">
    <location>
        <begin position="488"/>
        <end position="505"/>
    </location>
</feature>
<dbReference type="InterPro" id="IPR004477">
    <property type="entry name" value="ComEC_N"/>
</dbReference>
<evidence type="ECO:0000256" key="4">
    <source>
        <dbReference type="ARBA" id="ARBA00022989"/>
    </source>
</evidence>
<feature type="transmembrane region" description="Helical" evidence="9">
    <location>
        <begin position="266"/>
        <end position="286"/>
    </location>
</feature>
<dbReference type="InterPro" id="IPR036866">
    <property type="entry name" value="RibonucZ/Hydroxyglut_hydro"/>
</dbReference>
<comment type="catalytic activity">
    <reaction evidence="6">
        <text>3',5'-cyclic CMP + H2O = CMP + H(+)</text>
        <dbReference type="Rhea" id="RHEA:72675"/>
        <dbReference type="ChEBI" id="CHEBI:15377"/>
        <dbReference type="ChEBI" id="CHEBI:15378"/>
        <dbReference type="ChEBI" id="CHEBI:58003"/>
        <dbReference type="ChEBI" id="CHEBI:60377"/>
    </reaction>
    <physiologicalReaction direction="left-to-right" evidence="6">
        <dbReference type="Rhea" id="RHEA:72676"/>
    </physiologicalReaction>
</comment>
<dbReference type="InterPro" id="IPR025405">
    <property type="entry name" value="DUF4131"/>
</dbReference>
<dbReference type="NCBIfam" id="TIGR00360">
    <property type="entry name" value="ComEC_N-term"/>
    <property type="match status" value="1"/>
</dbReference>
<feature type="transmembrane region" description="Helical" evidence="9">
    <location>
        <begin position="565"/>
        <end position="589"/>
    </location>
</feature>
<dbReference type="PROSITE" id="PS51257">
    <property type="entry name" value="PROKAR_LIPOPROTEIN"/>
    <property type="match status" value="1"/>
</dbReference>
<dbReference type="Pfam" id="PF00753">
    <property type="entry name" value="Lactamase_B"/>
    <property type="match status" value="1"/>
</dbReference>
<evidence type="ECO:0000256" key="6">
    <source>
        <dbReference type="ARBA" id="ARBA00034221"/>
    </source>
</evidence>
<evidence type="ECO:0000256" key="8">
    <source>
        <dbReference type="ARBA" id="ARBA00048505"/>
    </source>
</evidence>
<dbReference type="Pfam" id="PF03772">
    <property type="entry name" value="Competence"/>
    <property type="match status" value="1"/>
</dbReference>
<feature type="transmembrane region" description="Helical" evidence="9">
    <location>
        <begin position="424"/>
        <end position="449"/>
    </location>
</feature>
<feature type="transmembrane region" description="Helical" evidence="9">
    <location>
        <begin position="461"/>
        <end position="482"/>
    </location>
</feature>
<dbReference type="CDD" id="cd07731">
    <property type="entry name" value="ComA-like_MBL-fold"/>
    <property type="match status" value="1"/>
</dbReference>
<keyword evidence="2" id="KW-1003">Cell membrane</keyword>
<dbReference type="Pfam" id="PF13567">
    <property type="entry name" value="DUF4131"/>
    <property type="match status" value="1"/>
</dbReference>
<comment type="subcellular location">
    <subcellularLocation>
        <location evidence="1">Cell membrane</location>
        <topology evidence="1">Multi-pass membrane protein</topology>
    </subcellularLocation>
</comment>
<dbReference type="InterPro" id="IPR035681">
    <property type="entry name" value="ComA-like_MBL"/>
</dbReference>
<keyword evidence="5 9" id="KW-0472">Membrane</keyword>
<evidence type="ECO:0000256" key="7">
    <source>
        <dbReference type="ARBA" id="ARBA00034301"/>
    </source>
</evidence>
<feature type="chain" id="PRO_5038918519" evidence="10">
    <location>
        <begin position="21"/>
        <end position="891"/>
    </location>
</feature>
<comment type="catalytic activity">
    <reaction evidence="8">
        <text>3',5'-cyclic UMP + H2O = UMP + H(+)</text>
        <dbReference type="Rhea" id="RHEA:70575"/>
        <dbReference type="ChEBI" id="CHEBI:15377"/>
        <dbReference type="ChEBI" id="CHEBI:15378"/>
        <dbReference type="ChEBI" id="CHEBI:57865"/>
        <dbReference type="ChEBI" id="CHEBI:184387"/>
    </reaction>
    <physiologicalReaction direction="left-to-right" evidence="8">
        <dbReference type="Rhea" id="RHEA:70576"/>
    </physiologicalReaction>
</comment>
<evidence type="ECO:0000256" key="10">
    <source>
        <dbReference type="SAM" id="SignalP"/>
    </source>
</evidence>
<evidence type="ECO:0000256" key="9">
    <source>
        <dbReference type="SAM" id="Phobius"/>
    </source>
</evidence>
<evidence type="ECO:0000313" key="12">
    <source>
        <dbReference type="EMBL" id="QCT02145.1"/>
    </source>
</evidence>
<protein>
    <submittedName>
        <fullName evidence="12">DNA internalization-like competence protein ComEC/Rec2</fullName>
    </submittedName>
</protein>
<reference evidence="12 13" key="1">
    <citation type="submission" date="2019-05" db="EMBL/GenBank/DDBJ databases">
        <authorList>
            <person name="Chen C."/>
        </authorList>
    </citation>
    <scope>NUCLEOTIDE SEQUENCE [LARGE SCALE GENOMIC DNA]</scope>
    <source>
        <strain evidence="12 13">HB172198</strain>
    </source>
</reference>
<dbReference type="PANTHER" id="PTHR30619">
    <property type="entry name" value="DNA INTERNALIZATION/COMPETENCE PROTEIN COMEC/REC2"/>
    <property type="match status" value="1"/>
</dbReference>
<evidence type="ECO:0000256" key="5">
    <source>
        <dbReference type="ARBA" id="ARBA00023136"/>
    </source>
</evidence>
<evidence type="ECO:0000313" key="13">
    <source>
        <dbReference type="Proteomes" id="UP000300879"/>
    </source>
</evidence>
<keyword evidence="4 9" id="KW-1133">Transmembrane helix</keyword>
<dbReference type="SUPFAM" id="SSF56281">
    <property type="entry name" value="Metallo-hydrolase/oxidoreductase"/>
    <property type="match status" value="1"/>
</dbReference>
<dbReference type="GO" id="GO:0005886">
    <property type="term" value="C:plasma membrane"/>
    <property type="evidence" value="ECO:0007669"/>
    <property type="project" value="UniProtKB-SubCell"/>
</dbReference>
<evidence type="ECO:0000256" key="3">
    <source>
        <dbReference type="ARBA" id="ARBA00022692"/>
    </source>
</evidence>
<comment type="function">
    <text evidence="7">Counteracts the endogenous Pycsar antiviral defense system. Phosphodiesterase that enables metal-dependent hydrolysis of host cyclic nucleotide Pycsar defense signals such as cCMP and cUMP.</text>
</comment>
<feature type="transmembrane region" description="Helical" evidence="9">
    <location>
        <begin position="389"/>
        <end position="412"/>
    </location>
</feature>
<feature type="transmembrane region" description="Helical" evidence="9">
    <location>
        <begin position="298"/>
        <end position="317"/>
    </location>
</feature>
<dbReference type="Gene3D" id="3.60.15.10">
    <property type="entry name" value="Ribonuclease Z/Hydroxyacylglutathione hydrolase-like"/>
    <property type="match status" value="1"/>
</dbReference>
<sequence>MLQRPLLWFAICWVAGSSCAAMSAGMQQVMILGGLAMLLVIPVLFGQSSVILSGILLLSIVLSAASWEWNDSRNISGLDPLLTYSASEEDGALIPASASLSGKVLTPVEIDGDRARFTLRLERLDTHTSLQEKVSVQVKLVSEEEQDIAASWRRGDSLSFTGSLEKPGAARNFGGFDYRQYLYYQEIHWIVKAEGAAAFDVQLLSGWSLDWVLRGNNEIRAYLGQHIDSLFGSFHGGYMKGLIIGERGDLDPDTFAEFSRLGLTHILAISGMHVAVFAGCLLFLFSRLSMTREASLNAIILALPLYVLLTGASPSVVRAGMMGMIGFYAARKKILKDGLHILSAAALIMLWYNPYFLMNISFQLSFLVTAGLILFVPRLMPLLSWLPKWLAGAAAVTTAAQLISFPLTIYYFNQFSLLSLPANLLLVPVISLVVLPAGMICVLLGLLWSRGGEWLASWIKLLNGITFKIVEALNESLLFQTIWPSPTLGWIMAYYVLLFLLLQLANKLKKNPRSLLQQDETVPLAGISPRYEAVEAKASGSSSWAVHPIIQSVAMVLRRRGWYRLALTLEAAAVPALLSVSAAWLVLLYCGYQGPSQQGVGMVRFLDVGQGDCMLIRTPQGKYILVDGGGTISFGQKETWKIRKDPFEVGSKVVVPLLKKEGVQALDMVILTHNDQDHAGGLQAVLENIPVKSFWFNGTFSHSPNEAALLGTAVARGIPILKVRDTEVQLDRDTRIQFLNPAADGMEEKLKQVKDQNHHSVVFVMDMNGARFLFTGDADEAAELAMLDREGWLQDDSNKPVKVDVLKAGHHGSKTSTSSAWLSAWMPRAAVVSAGVNNRYNHPHPDVVSRLAQFQAALYRTDQQGEIQMRIKRDGAIHVRTRLAPEDSSVW</sequence>
<keyword evidence="3 9" id="KW-0812">Transmembrane</keyword>
<dbReference type="Proteomes" id="UP000300879">
    <property type="component" value="Chromosome"/>
</dbReference>
<feature type="transmembrane region" description="Helical" evidence="9">
    <location>
        <begin position="31"/>
        <end position="64"/>
    </location>
</feature>
<dbReference type="EMBL" id="CP040396">
    <property type="protein sequence ID" value="QCT02145.1"/>
    <property type="molecule type" value="Genomic_DNA"/>
</dbReference>
<evidence type="ECO:0000256" key="1">
    <source>
        <dbReference type="ARBA" id="ARBA00004651"/>
    </source>
</evidence>
<name>A0A4P8XIF3_9BACL</name>
<dbReference type="AlphaFoldDB" id="A0A4P8XIF3"/>